<dbReference type="PANTHER" id="PTHR13906">
    <property type="entry name" value="PORCUPINE"/>
    <property type="match status" value="1"/>
</dbReference>
<dbReference type="GO" id="GO:0046474">
    <property type="term" value="P:glycerophospholipid biosynthetic process"/>
    <property type="evidence" value="ECO:0007669"/>
    <property type="project" value="TreeGrafter"/>
</dbReference>
<dbReference type="GO" id="GO:0030258">
    <property type="term" value="P:lipid modification"/>
    <property type="evidence" value="ECO:0007669"/>
    <property type="project" value="TreeGrafter"/>
</dbReference>
<proteinExistence type="predicted"/>
<dbReference type="GO" id="GO:0005783">
    <property type="term" value="C:endoplasmic reticulum"/>
    <property type="evidence" value="ECO:0007669"/>
    <property type="project" value="TreeGrafter"/>
</dbReference>
<dbReference type="Proteomes" id="UP001056384">
    <property type="component" value="Chromosome 3"/>
</dbReference>
<evidence type="ECO:0000256" key="6">
    <source>
        <dbReference type="ARBA" id="ARBA00023315"/>
    </source>
</evidence>
<feature type="transmembrane region" description="Helical" evidence="8">
    <location>
        <begin position="51"/>
        <end position="73"/>
    </location>
</feature>
<keyword evidence="5 8" id="KW-0472">Membrane</keyword>
<evidence type="ECO:0000256" key="5">
    <source>
        <dbReference type="ARBA" id="ARBA00023136"/>
    </source>
</evidence>
<feature type="transmembrane region" description="Helical" evidence="8">
    <location>
        <begin position="371"/>
        <end position="390"/>
    </location>
</feature>
<feature type="transmembrane region" description="Helical" evidence="8">
    <location>
        <begin position="124"/>
        <end position="143"/>
    </location>
</feature>
<protein>
    <submittedName>
        <fullName evidence="9">Membrane bound O-acyl transferase, MBOAT</fullName>
    </submittedName>
</protein>
<keyword evidence="4 8" id="KW-1133">Transmembrane helix</keyword>
<evidence type="ECO:0000313" key="10">
    <source>
        <dbReference type="Proteomes" id="UP001056384"/>
    </source>
</evidence>
<feature type="transmembrane region" description="Helical" evidence="8">
    <location>
        <begin position="422"/>
        <end position="442"/>
    </location>
</feature>
<dbReference type="GO" id="GO:0003841">
    <property type="term" value="F:1-acylglycerol-3-phosphate O-acyltransferase activity"/>
    <property type="evidence" value="ECO:0007669"/>
    <property type="project" value="TreeGrafter"/>
</dbReference>
<evidence type="ECO:0000313" key="9">
    <source>
        <dbReference type="EMBL" id="USW51754.1"/>
    </source>
</evidence>
<feature type="transmembrane region" description="Helical" evidence="8">
    <location>
        <begin position="454"/>
        <end position="477"/>
    </location>
</feature>
<sequence>MLPYINTPFAYVAGKLGASTDEFKLISSFLISYPLAAVLKRLPDDKPHLKNIFSISVALFYLVGLFDLWSGLATVLIDAVGAYLIAGYIQGPYMPWVGFTFLMGHMSVSHIYRMIEDSPSSVDITGAQMVLVMKLSAFCWNVWDGKQKESDLNDVQKERAIKQLPSLLDYAGFVAFFPSIMIGPAFDYADYERWLNTTMFQLPPGTDPAKAPATRKKRKIPRSATPAMLKLVTGLLWTVGFLQLSAYFYPELLLSEEYKHMNIFKRIFHMYAMNLVQRMKYYGVWTLTEGACILSGIGYKGLNPKTGKPDWDRLTNIKPWGVELAQNTHAYLGNWNINTNHWLRNYIYLRVTPKGKKPGFRASMATFVTSAFWHGFAPGYYMAFVLASFIQNVAKNARRLLRPFFLTPDGTKPTKYKPYYDVFTWVTTQLVFSFTTTPFILLTIHDSTLAWARVYFYAAIGVGLCSGFLATPGKVWLSKKVKARSGRPQLKKTDSYEHVAGATLGVPSEPGQEFDEMVDEIVEEVKRRKGQGEFPDAQELRRRVETALKRETREKNEKEL</sequence>
<organism evidence="9 10">
    <name type="scientific">Septoria linicola</name>
    <dbReference type="NCBI Taxonomy" id="215465"/>
    <lineage>
        <taxon>Eukaryota</taxon>
        <taxon>Fungi</taxon>
        <taxon>Dikarya</taxon>
        <taxon>Ascomycota</taxon>
        <taxon>Pezizomycotina</taxon>
        <taxon>Dothideomycetes</taxon>
        <taxon>Dothideomycetidae</taxon>
        <taxon>Mycosphaerellales</taxon>
        <taxon>Mycosphaerellaceae</taxon>
        <taxon>Septoria</taxon>
    </lineage>
</organism>
<feature type="transmembrane region" description="Helical" evidence="8">
    <location>
        <begin position="170"/>
        <end position="189"/>
    </location>
</feature>
<dbReference type="GO" id="GO:0016020">
    <property type="term" value="C:membrane"/>
    <property type="evidence" value="ECO:0007669"/>
    <property type="project" value="UniProtKB-SubCell"/>
</dbReference>
<dbReference type="AlphaFoldDB" id="A0A9Q9ALZ2"/>
<keyword evidence="3 8" id="KW-0812">Transmembrane</keyword>
<keyword evidence="10" id="KW-1185">Reference proteome</keyword>
<dbReference type="PANTHER" id="PTHR13906:SF4">
    <property type="entry name" value="LYSOPHOSPHOLIPID ACYLTRANSFERASE 6"/>
    <property type="match status" value="1"/>
</dbReference>
<keyword evidence="6" id="KW-0012">Acyltransferase</keyword>
<dbReference type="OrthoDB" id="286734at2759"/>
<dbReference type="GO" id="GO:0047184">
    <property type="term" value="F:1-acylglycerophosphocholine O-acyltransferase activity"/>
    <property type="evidence" value="ECO:0007669"/>
    <property type="project" value="TreeGrafter"/>
</dbReference>
<dbReference type="InterPro" id="IPR049941">
    <property type="entry name" value="LPLAT_7/PORCN-like"/>
</dbReference>
<dbReference type="InterPro" id="IPR004299">
    <property type="entry name" value="MBOAT_fam"/>
</dbReference>
<accession>A0A9Q9ALZ2</accession>
<dbReference type="EMBL" id="CP099420">
    <property type="protein sequence ID" value="USW51754.1"/>
    <property type="molecule type" value="Genomic_DNA"/>
</dbReference>
<evidence type="ECO:0000256" key="1">
    <source>
        <dbReference type="ARBA" id="ARBA00004141"/>
    </source>
</evidence>
<evidence type="ECO:0000256" key="3">
    <source>
        <dbReference type="ARBA" id="ARBA00022692"/>
    </source>
</evidence>
<evidence type="ECO:0000256" key="7">
    <source>
        <dbReference type="SAM" id="MobiDB-lite"/>
    </source>
</evidence>
<evidence type="ECO:0000256" key="4">
    <source>
        <dbReference type="ARBA" id="ARBA00022989"/>
    </source>
</evidence>
<evidence type="ECO:0000256" key="8">
    <source>
        <dbReference type="SAM" id="Phobius"/>
    </source>
</evidence>
<gene>
    <name evidence="9" type="ORF">Slin15195_G050730</name>
</gene>
<name>A0A9Q9ALZ2_9PEZI</name>
<comment type="subcellular location">
    <subcellularLocation>
        <location evidence="1">Membrane</location>
        <topology evidence="1">Multi-pass membrane protein</topology>
    </subcellularLocation>
</comment>
<feature type="region of interest" description="Disordered" evidence="7">
    <location>
        <begin position="527"/>
        <end position="560"/>
    </location>
</feature>
<reference evidence="9" key="1">
    <citation type="submission" date="2022-06" db="EMBL/GenBank/DDBJ databases">
        <title>Complete genome sequences of two strains of the flax pathogen Septoria linicola.</title>
        <authorList>
            <person name="Lapalu N."/>
            <person name="Simon A."/>
            <person name="Demenou B."/>
            <person name="Paumier D."/>
            <person name="Guillot M.-P."/>
            <person name="Gout L."/>
            <person name="Valade R."/>
        </authorList>
    </citation>
    <scope>NUCLEOTIDE SEQUENCE</scope>
    <source>
        <strain evidence="9">SE15195</strain>
    </source>
</reference>
<feature type="transmembrane region" description="Helical" evidence="8">
    <location>
        <begin position="227"/>
        <end position="249"/>
    </location>
</feature>
<evidence type="ECO:0000256" key="2">
    <source>
        <dbReference type="ARBA" id="ARBA00022679"/>
    </source>
</evidence>
<keyword evidence="2 9" id="KW-0808">Transferase</keyword>
<feature type="compositionally biased region" description="Basic and acidic residues" evidence="7">
    <location>
        <begin position="538"/>
        <end position="560"/>
    </location>
</feature>
<dbReference type="Pfam" id="PF03062">
    <property type="entry name" value="MBOAT"/>
    <property type="match status" value="1"/>
</dbReference>